<dbReference type="SUPFAM" id="SSF54236">
    <property type="entry name" value="Ubiquitin-like"/>
    <property type="match status" value="1"/>
</dbReference>
<dbReference type="CDD" id="cd08061">
    <property type="entry name" value="MPN_NPL4"/>
    <property type="match status" value="1"/>
</dbReference>
<dbReference type="GO" id="GO:0031625">
    <property type="term" value="F:ubiquitin protein ligase binding"/>
    <property type="evidence" value="ECO:0007669"/>
    <property type="project" value="TreeGrafter"/>
</dbReference>
<dbReference type="PANTHER" id="PTHR12710:SF0">
    <property type="entry name" value="NUCLEAR PROTEIN LOCALIZATION PROTEIN 4 HOMOLOG"/>
    <property type="match status" value="1"/>
</dbReference>
<evidence type="ECO:0000256" key="5">
    <source>
        <dbReference type="ARBA" id="ARBA00024703"/>
    </source>
</evidence>
<comment type="similarity">
    <text evidence="3">Belongs to the NPL4 family.</text>
</comment>
<accession>A0A4V2MX60</accession>
<feature type="compositionally biased region" description="Low complexity" evidence="6">
    <location>
        <begin position="193"/>
        <end position="214"/>
    </location>
</feature>
<comment type="caution">
    <text evidence="8">The sequence shown here is derived from an EMBL/GenBank/DDBJ whole genome shotgun (WGS) entry which is preliminary data.</text>
</comment>
<dbReference type="Proteomes" id="UP000292702">
    <property type="component" value="Unassembled WGS sequence"/>
</dbReference>
<sequence length="759" mass="82980">MKLGHEQSSQPEKGWRGRAGRREASARGPWDAFDALLLIGGPIRGQLAIRVENGDTPATLGATLALCSFFRVHHVLIGQSSIAAALLHQTTTTTTTTPAASLTCHSPTMLVRVRSKDGNFRFEFAPNDTVAQLVAKILETSPDAEPATLTISNVPRGNETLASTLQQNQTLSDIGLKHGDLVFVGYQARAAPSSSAAARPVESTGAATSTSSGGDRAQKVWETVAEDPVDQYWRSKDGKIPRGRDTQFCKHGPNAMCDHCMPLEPYDAGYHTEHNVKHLSYHAYLQKLQPKGSKATSTTSTLPPLNPLSYKVKVPCPSGGHPNWPLGICTACQPSAITLQSQPFRMVDHLEIASVDIVDRFLQAWRKTGTQRFGWMIGRYEPYDKVPMGVKAVVEAIHEPPQLGDLDGLTLGLPWEEEPRIRELAKLASAPLTIVGYIFTDLVTDPEDKTVNIYKRHPQSFFLAGLEAIFAAKIQLANPTPSRSSPTGSFASRMVTAVLTGTEDGQIDISAYQVSEQACAMVEADMIEASIDPGIIRVKEEDRSEDSARYVPDVFFRYKNEYGLEVKKSAKPCFPVEYLLVNVSHGFPQSPSPLFRSTKFAIENRPGLEDQNMEGVMRELSRLGAPALTESGGGDSSKRSELLRYLSDWHLVAFLETTQLLQPDDIKILLQVASAADLDDTSAFNKLIHTEGWRNLMVFTQEMAPERPSASAPTSSHTAMDEDIPPEVFEQIAREQAASQGGTRGASPPQDNIRICPHC</sequence>
<dbReference type="InterPro" id="IPR007717">
    <property type="entry name" value="NPL4_C"/>
</dbReference>
<feature type="region of interest" description="Disordered" evidence="6">
    <location>
        <begin position="193"/>
        <end position="218"/>
    </location>
</feature>
<dbReference type="GO" id="GO:0006511">
    <property type="term" value="P:ubiquitin-dependent protein catabolic process"/>
    <property type="evidence" value="ECO:0007669"/>
    <property type="project" value="InterPro"/>
</dbReference>
<proteinExistence type="inferred from homology"/>
<dbReference type="Pfam" id="PF05021">
    <property type="entry name" value="NPL4"/>
    <property type="match status" value="1"/>
</dbReference>
<evidence type="ECO:0000256" key="1">
    <source>
        <dbReference type="ARBA" id="ARBA00004335"/>
    </source>
</evidence>
<feature type="compositionally biased region" description="Low complexity" evidence="6">
    <location>
        <begin position="708"/>
        <end position="718"/>
    </location>
</feature>
<dbReference type="InterPro" id="IPR024682">
    <property type="entry name" value="Npl4_Ub-like_dom"/>
</dbReference>
<dbReference type="OrthoDB" id="10251089at2759"/>
<evidence type="ECO:0000256" key="2">
    <source>
        <dbReference type="ARBA" id="ARBA00004556"/>
    </source>
</evidence>
<dbReference type="EMBL" id="RWJN01000056">
    <property type="protein sequence ID" value="TCD68837.1"/>
    <property type="molecule type" value="Genomic_DNA"/>
</dbReference>
<evidence type="ECO:0000256" key="3">
    <source>
        <dbReference type="ARBA" id="ARBA00011025"/>
    </source>
</evidence>
<protein>
    <recommendedName>
        <fullName evidence="4">Nuclear protein localization protein 4</fullName>
    </recommendedName>
</protein>
<evidence type="ECO:0000313" key="9">
    <source>
        <dbReference type="Proteomes" id="UP000292702"/>
    </source>
</evidence>
<dbReference type="STRING" id="92696.A0A4V2MX60"/>
<dbReference type="PANTHER" id="PTHR12710">
    <property type="entry name" value="NUCLEAR PROTEIN LOCALIZATION 4"/>
    <property type="match status" value="1"/>
</dbReference>
<dbReference type="InterPro" id="IPR029071">
    <property type="entry name" value="Ubiquitin-like_domsf"/>
</dbReference>
<evidence type="ECO:0000259" key="7">
    <source>
        <dbReference type="PROSITE" id="PS50249"/>
    </source>
</evidence>
<name>A0A4V2MX60_9APHY</name>
<dbReference type="Pfam" id="PF05020">
    <property type="entry name" value="zf-NPL4"/>
    <property type="match status" value="1"/>
</dbReference>
<reference evidence="8 9" key="1">
    <citation type="submission" date="2018-11" db="EMBL/GenBank/DDBJ databases">
        <title>Genome assembly of Steccherinum ochraceum LE-BIN_3174, the white-rot fungus of the Steccherinaceae family (The Residual Polyporoid clade, Polyporales, Basidiomycota).</title>
        <authorList>
            <person name="Fedorova T.V."/>
            <person name="Glazunova O.A."/>
            <person name="Landesman E.O."/>
            <person name="Moiseenko K.V."/>
            <person name="Psurtseva N.V."/>
            <person name="Savinova O.S."/>
            <person name="Shakhova N.V."/>
            <person name="Tyazhelova T.V."/>
            <person name="Vasina D.V."/>
        </authorList>
    </citation>
    <scope>NUCLEOTIDE SEQUENCE [LARGE SCALE GENOMIC DNA]</scope>
    <source>
        <strain evidence="8 9">LE-BIN_3174</strain>
    </source>
</reference>
<keyword evidence="9" id="KW-1185">Reference proteome</keyword>
<dbReference type="AlphaFoldDB" id="A0A4V2MX60"/>
<evidence type="ECO:0000256" key="6">
    <source>
        <dbReference type="SAM" id="MobiDB-lite"/>
    </source>
</evidence>
<organism evidence="8 9">
    <name type="scientific">Steccherinum ochraceum</name>
    <dbReference type="NCBI Taxonomy" id="92696"/>
    <lineage>
        <taxon>Eukaryota</taxon>
        <taxon>Fungi</taxon>
        <taxon>Dikarya</taxon>
        <taxon>Basidiomycota</taxon>
        <taxon>Agaricomycotina</taxon>
        <taxon>Agaricomycetes</taxon>
        <taxon>Polyporales</taxon>
        <taxon>Steccherinaceae</taxon>
        <taxon>Steccherinum</taxon>
    </lineage>
</organism>
<dbReference type="GO" id="GO:0031965">
    <property type="term" value="C:nuclear membrane"/>
    <property type="evidence" value="ECO:0007669"/>
    <property type="project" value="UniProtKB-SubCell"/>
</dbReference>
<feature type="region of interest" description="Disordered" evidence="6">
    <location>
        <begin position="705"/>
        <end position="759"/>
    </location>
</feature>
<dbReference type="GO" id="GO:0048471">
    <property type="term" value="C:perinuclear region of cytoplasm"/>
    <property type="evidence" value="ECO:0007669"/>
    <property type="project" value="UniProtKB-SubCell"/>
</dbReference>
<feature type="region of interest" description="Disordered" evidence="6">
    <location>
        <begin position="1"/>
        <end position="23"/>
    </location>
</feature>
<dbReference type="InterPro" id="IPR016563">
    <property type="entry name" value="Npl4"/>
</dbReference>
<dbReference type="InterPro" id="IPR007716">
    <property type="entry name" value="NPL4_Zn-bd_put"/>
</dbReference>
<comment type="subcellular location">
    <subcellularLocation>
        <location evidence="2">Cytoplasm</location>
        <location evidence="2">Perinuclear region</location>
    </subcellularLocation>
    <subcellularLocation>
        <location evidence="1">Nucleus membrane</location>
        <topology evidence="1">Peripheral membrane protein</topology>
        <orientation evidence="1">Cytoplasmic side</orientation>
    </subcellularLocation>
</comment>
<dbReference type="GO" id="GO:0043130">
    <property type="term" value="F:ubiquitin binding"/>
    <property type="evidence" value="ECO:0007669"/>
    <property type="project" value="TreeGrafter"/>
</dbReference>
<dbReference type="Gene3D" id="3.10.20.90">
    <property type="entry name" value="Phosphatidylinositol 3-kinase Catalytic Subunit, Chain A, domain 1"/>
    <property type="match status" value="1"/>
</dbReference>
<evidence type="ECO:0000256" key="4">
    <source>
        <dbReference type="ARBA" id="ARBA00019709"/>
    </source>
</evidence>
<dbReference type="CDD" id="cd17055">
    <property type="entry name" value="Ubl_AtNPL4_like"/>
    <property type="match status" value="1"/>
</dbReference>
<evidence type="ECO:0000313" key="8">
    <source>
        <dbReference type="EMBL" id="TCD68837.1"/>
    </source>
</evidence>
<dbReference type="InterPro" id="IPR037518">
    <property type="entry name" value="MPN"/>
</dbReference>
<feature type="compositionally biased region" description="Polar residues" evidence="6">
    <location>
        <begin position="1"/>
        <end position="11"/>
    </location>
</feature>
<comment type="function">
    <text evidence="5">Involved in the import of nuclear-targeted proteins into the nucleus and the export of poly(A) RNA out of the nucleus. Has a role in the endoplasmic reticulum-associated degradation (ERAD) pathway.</text>
</comment>
<gene>
    <name evidence="8" type="primary">NPL4</name>
    <name evidence="8" type="ORF">EIP91_009704</name>
</gene>
<dbReference type="Pfam" id="PF11543">
    <property type="entry name" value="UN_NPL4"/>
    <property type="match status" value="1"/>
</dbReference>
<feature type="domain" description="MPN" evidence="7">
    <location>
        <begin position="350"/>
        <end position="490"/>
    </location>
</feature>
<dbReference type="PROSITE" id="PS50249">
    <property type="entry name" value="MPN"/>
    <property type="match status" value="1"/>
</dbReference>